<dbReference type="GeneID" id="74941196"/>
<evidence type="ECO:0000313" key="4">
    <source>
        <dbReference type="Proteomes" id="UP001057580"/>
    </source>
</evidence>
<proteinExistence type="predicted"/>
<dbReference type="EMBL" id="CP104003">
    <property type="protein sequence ID" value="UWM55102.1"/>
    <property type="molecule type" value="Genomic_DNA"/>
</dbReference>
<feature type="transmembrane region" description="Helical" evidence="1">
    <location>
        <begin position="70"/>
        <end position="89"/>
    </location>
</feature>
<dbReference type="InterPro" id="IPR026436">
    <property type="entry name" value="CHP04206"/>
</dbReference>
<feature type="transmembrane region" description="Helical" evidence="1">
    <location>
        <begin position="12"/>
        <end position="36"/>
    </location>
</feature>
<dbReference type="InterPro" id="IPR058363">
    <property type="entry name" value="DUF8050"/>
</dbReference>
<feature type="domain" description="DUF8050" evidence="2">
    <location>
        <begin position="3"/>
        <end position="144"/>
    </location>
</feature>
<sequence>MAHSTPRRRLLVLLAVAVVPWTVVFIGNEVTLLFPFGAFNSNPPQLTDLYTLLSYGWRLPRNPELLPLSYTFYALALASVGAGVVRSGLEPERLTAGLLVLAGVTHVGVAYSVAYRLQWTPVPVGSLLLLAAAWWYYWEDLRTLVVSPERQLD</sequence>
<dbReference type="AlphaFoldDB" id="A0A9E7R3Y3"/>
<feature type="transmembrane region" description="Helical" evidence="1">
    <location>
        <begin position="120"/>
        <end position="138"/>
    </location>
</feature>
<organism evidence="3 4">
    <name type="scientific">Salinirubellus salinus</name>
    <dbReference type="NCBI Taxonomy" id="1364945"/>
    <lineage>
        <taxon>Archaea</taxon>
        <taxon>Methanobacteriati</taxon>
        <taxon>Methanobacteriota</taxon>
        <taxon>Stenosarchaea group</taxon>
        <taxon>Halobacteria</taxon>
        <taxon>Halobacteriales</taxon>
        <taxon>Natronomonadaceae</taxon>
        <taxon>Salinirubellus</taxon>
    </lineage>
</organism>
<dbReference type="RefSeq" id="WP_260594154.1">
    <property type="nucleotide sequence ID" value="NZ_CP104003.1"/>
</dbReference>
<dbReference type="Pfam" id="PF26224">
    <property type="entry name" value="DUF8050"/>
    <property type="match status" value="1"/>
</dbReference>
<keyword evidence="4" id="KW-1185">Reference proteome</keyword>
<keyword evidence="1" id="KW-0812">Transmembrane</keyword>
<evidence type="ECO:0000313" key="3">
    <source>
        <dbReference type="EMBL" id="UWM55102.1"/>
    </source>
</evidence>
<protein>
    <submittedName>
        <fullName evidence="3">TIGR04206 family protein</fullName>
    </submittedName>
</protein>
<dbReference type="NCBIfam" id="TIGR04206">
    <property type="entry name" value="near_ArtA"/>
    <property type="match status" value="1"/>
</dbReference>
<name>A0A9E7R3Y3_9EURY</name>
<dbReference type="KEGG" id="ssai:N0B31_02200"/>
<accession>A0A9E7R3Y3</accession>
<feature type="transmembrane region" description="Helical" evidence="1">
    <location>
        <begin position="96"/>
        <end position="114"/>
    </location>
</feature>
<gene>
    <name evidence="3" type="ORF">N0B31_02200</name>
</gene>
<evidence type="ECO:0000256" key="1">
    <source>
        <dbReference type="SAM" id="Phobius"/>
    </source>
</evidence>
<keyword evidence="1" id="KW-1133">Transmembrane helix</keyword>
<keyword evidence="1" id="KW-0472">Membrane</keyword>
<reference evidence="3" key="1">
    <citation type="submission" date="2022-09" db="EMBL/GenBank/DDBJ databases">
        <title>Diverse halophilic archaea isolated from saline environments.</title>
        <authorList>
            <person name="Cui H.-L."/>
        </authorList>
    </citation>
    <scope>NUCLEOTIDE SEQUENCE</scope>
    <source>
        <strain evidence="3">ZS-35-S2</strain>
    </source>
</reference>
<dbReference type="Proteomes" id="UP001057580">
    <property type="component" value="Chromosome"/>
</dbReference>
<evidence type="ECO:0000259" key="2">
    <source>
        <dbReference type="Pfam" id="PF26224"/>
    </source>
</evidence>